<dbReference type="InterPro" id="IPR026444">
    <property type="entry name" value="Secre_tail"/>
</dbReference>
<dbReference type="RefSeq" id="WP_209139538.1">
    <property type="nucleotide sequence ID" value="NZ_JAGHKO010000003.1"/>
</dbReference>
<evidence type="ECO:0000256" key="1">
    <source>
        <dbReference type="SAM" id="SignalP"/>
    </source>
</evidence>
<feature type="signal peptide" evidence="1">
    <location>
        <begin position="1"/>
        <end position="28"/>
    </location>
</feature>
<name>A0ABS3YU71_9BACT</name>
<feature type="domain" description="Secretion system C-terminal sorting" evidence="2">
    <location>
        <begin position="460"/>
        <end position="536"/>
    </location>
</feature>
<keyword evidence="4" id="KW-1185">Reference proteome</keyword>
<organism evidence="3 4">
    <name type="scientific">Niastella soli</name>
    <dbReference type="NCBI Taxonomy" id="2821487"/>
    <lineage>
        <taxon>Bacteria</taxon>
        <taxon>Pseudomonadati</taxon>
        <taxon>Bacteroidota</taxon>
        <taxon>Chitinophagia</taxon>
        <taxon>Chitinophagales</taxon>
        <taxon>Chitinophagaceae</taxon>
        <taxon>Niastella</taxon>
    </lineage>
</organism>
<evidence type="ECO:0000313" key="4">
    <source>
        <dbReference type="Proteomes" id="UP000677244"/>
    </source>
</evidence>
<dbReference type="EMBL" id="JAGHKO010000003">
    <property type="protein sequence ID" value="MBO9201484.1"/>
    <property type="molecule type" value="Genomic_DNA"/>
</dbReference>
<dbReference type="Proteomes" id="UP000677244">
    <property type="component" value="Unassembled WGS sequence"/>
</dbReference>
<dbReference type="Pfam" id="PF18962">
    <property type="entry name" value="Por_Secre_tail"/>
    <property type="match status" value="1"/>
</dbReference>
<proteinExistence type="predicted"/>
<keyword evidence="1" id="KW-0732">Signal</keyword>
<gene>
    <name evidence="3" type="ORF">J7I42_14475</name>
</gene>
<reference evidence="3 4" key="1">
    <citation type="submission" date="2021-03" db="EMBL/GenBank/DDBJ databases">
        <title>Assistant Professor.</title>
        <authorList>
            <person name="Huq M.A."/>
        </authorList>
    </citation>
    <scope>NUCLEOTIDE SEQUENCE [LARGE SCALE GENOMIC DNA]</scope>
    <source>
        <strain evidence="3 4">MAH-29</strain>
    </source>
</reference>
<evidence type="ECO:0000313" key="3">
    <source>
        <dbReference type="EMBL" id="MBO9201484.1"/>
    </source>
</evidence>
<comment type="caution">
    <text evidence="3">The sequence shown here is derived from an EMBL/GenBank/DDBJ whole genome shotgun (WGS) entry which is preliminary data.</text>
</comment>
<dbReference type="NCBIfam" id="TIGR04183">
    <property type="entry name" value="Por_Secre_tail"/>
    <property type="match status" value="1"/>
</dbReference>
<evidence type="ECO:0000259" key="2">
    <source>
        <dbReference type="Pfam" id="PF18962"/>
    </source>
</evidence>
<accession>A0ABS3YU71</accession>
<feature type="chain" id="PRO_5046076516" evidence="1">
    <location>
        <begin position="29"/>
        <end position="537"/>
    </location>
</feature>
<protein>
    <submittedName>
        <fullName evidence="3">T9SS type A sorting domain-containing protein</fullName>
    </submittedName>
</protein>
<sequence length="537" mass="56691">MKPEFRTHTNIRWILVLLWVVCSTRAVKAQCPAGSTLNTARTYSSGETVCITTAFSGNITLNNGATMVIISGGNYTGNLDAKKGSTVTVQLGGTFAPSNANNFAGALANNGTVSGSISVDDGASVTNNGSFTWGASWNQNKALTVTNTGCGTMTFSQNTNVKDNAQILNSGVLNFAQGLTTDNGTTIKNWGRITFSGDINIGGSFENQNKAIIKGSNNTISSNKTGDSLINTGMITVSGGLTSSTRTRNEGLLVVGGSYSINGESFRINNSNAYVRVAGSLSNNGQIQGNGSLYVVAGIVNNQTISGNGPAAMLTVNQSSVPGTVFALNYNTGLVSKDTNNYTPTMSSPASCSVLAEQLSSLQAVYNNGQVQLNWWAYAQANARSFTIEYSLDGSSFNPAGKMAAAYTTNAPTPYSYVDTPGVTGTVYYRVRETGLNGNYYYSNIVVIKIGNTLPVNTAVFPNPFKDLLQISMQLEKAGVIQVALFDASGRLVKKVQQQGLLGRNTIVMSNLTALLPGIYLVQVKADKHTSFEKLIK</sequence>